<comment type="pathway">
    <text evidence="3 12">Glycan metabolism; pectin degradation; 2-dehydro-3-deoxy-D-gluconate from pectin: step 2/5.</text>
</comment>
<comment type="catalytic activity">
    <reaction evidence="1 12">
        <text>Eliminative cleavage of (1-&gt;4)-alpha-D-galacturonan to give oligosaccharides with 4-deoxy-alpha-D-galact-4-enuronosyl groups at their non-reducing ends.</text>
        <dbReference type="EC" id="4.2.2.2"/>
    </reaction>
</comment>
<dbReference type="InterPro" id="IPR002022">
    <property type="entry name" value="Pec_lyase"/>
</dbReference>
<dbReference type="EMBL" id="UZAU01000241">
    <property type="status" value="NOT_ANNOTATED_CDS"/>
    <property type="molecule type" value="Genomic_DNA"/>
</dbReference>
<keyword evidence="11 12" id="KW-0456">Lyase</keyword>
<dbReference type="PANTHER" id="PTHR31683:SF80">
    <property type="entry name" value="PECTATE LYASE 16-RELATED"/>
    <property type="match status" value="1"/>
</dbReference>
<dbReference type="GO" id="GO:0045490">
    <property type="term" value="P:pectin catabolic process"/>
    <property type="evidence" value="ECO:0007669"/>
    <property type="project" value="UniProtKB-UniPathway"/>
</dbReference>
<keyword evidence="9" id="KW-0732">Signal</keyword>
<evidence type="ECO:0000259" key="13">
    <source>
        <dbReference type="SMART" id="SM00656"/>
    </source>
</evidence>
<sequence>MLMALTIITNADLIATPNQPTTSTEAESEKATKSRFLASRRPLTCDKNPKVCYAKGSAGSDCCKKKCVDLSSDRVNCGRCGKKSNDYYNTPKPISNKVPKISTKIPLNLIDSCWRAKSNWATNRRALADCAVGFGRNAIGGKYGKTYTVTSSSDDSTNPKPGTLRYGVIQEEPLWIVFAKDMVIKLKSELIMNNYKTIDGRGAKVEIAYGPCITIQGVSHVIIHGISIHDCKAGTYGLVRSTPTHVGYRLGADGDAISVFQAKDIWIDHCFFSRSSDGLIDVIYGSNAITISNNYFTQHDKVMLLGHNDAFTADKAMKVTIVFNHFGPGLIERMPRVRFGYAHVANNRYDQWKMYAIGGSANPTIFSEGNYYVASTTNPYSHQVTKREPQSGWKNWKWRSSKDVFKNGAYFVQSGWGSCNPYYTPTQSFKVAQGAMVPVLTAYAGPLRCVVGKPC</sequence>
<protein>
    <recommendedName>
        <fullName evidence="6 12">Pectate lyase</fullName>
        <ecNumber evidence="6 12">4.2.2.2</ecNumber>
    </recommendedName>
</protein>
<dbReference type="Pfam" id="PF00544">
    <property type="entry name" value="Pectate_lyase_4"/>
    <property type="match status" value="1"/>
</dbReference>
<dbReference type="SMART" id="SM00656">
    <property type="entry name" value="Amb_all"/>
    <property type="match status" value="1"/>
</dbReference>
<dbReference type="Gramene" id="evm.model.02.2978">
    <property type="protein sequence ID" value="cds.evm.model.02.2978"/>
    <property type="gene ID" value="evm.TU.02.2978"/>
</dbReference>
<evidence type="ECO:0000256" key="1">
    <source>
        <dbReference type="ARBA" id="ARBA00000695"/>
    </source>
</evidence>
<dbReference type="UniPathway" id="UPA00545">
    <property type="reaction ID" value="UER00824"/>
</dbReference>
<proteinExistence type="inferred from homology"/>
<dbReference type="GO" id="GO:0046872">
    <property type="term" value="F:metal ion binding"/>
    <property type="evidence" value="ECO:0007669"/>
    <property type="project" value="UniProtKB-KW"/>
</dbReference>
<keyword evidence="8 12" id="KW-0479">Metal-binding</keyword>
<feature type="domain" description="Pectate lyase" evidence="13">
    <location>
        <begin position="181"/>
        <end position="378"/>
    </location>
</feature>
<dbReference type="SUPFAM" id="SSF51126">
    <property type="entry name" value="Pectin lyase-like"/>
    <property type="match status" value="1"/>
</dbReference>
<comment type="cofactor">
    <cofactor evidence="12">
        <name>Ca(2+)</name>
        <dbReference type="ChEBI" id="CHEBI:29108"/>
    </cofactor>
    <text evidence="12">Binds 1 Ca(2+) ion. Required for its activity.</text>
</comment>
<dbReference type="InterPro" id="IPR011050">
    <property type="entry name" value="Pectin_lyase_fold/virulence"/>
</dbReference>
<evidence type="ECO:0000256" key="2">
    <source>
        <dbReference type="ARBA" id="ARBA00004191"/>
    </source>
</evidence>
<evidence type="ECO:0000256" key="4">
    <source>
        <dbReference type="ARBA" id="ARBA00006010"/>
    </source>
</evidence>
<evidence type="ECO:0000256" key="6">
    <source>
        <dbReference type="ARBA" id="ARBA00012272"/>
    </source>
</evidence>
<evidence type="ECO:0000256" key="9">
    <source>
        <dbReference type="ARBA" id="ARBA00022729"/>
    </source>
</evidence>
<evidence type="ECO:0000256" key="5">
    <source>
        <dbReference type="ARBA" id="ARBA00010980"/>
    </source>
</evidence>
<keyword evidence="7" id="KW-0964">Secreted</keyword>
<dbReference type="PANTHER" id="PTHR31683">
    <property type="entry name" value="PECTATE LYASE 18-RELATED"/>
    <property type="match status" value="1"/>
</dbReference>
<dbReference type="OMA" id="DEWRMYA"/>
<reference evidence="14" key="2">
    <citation type="submission" date="2021-03" db="UniProtKB">
        <authorList>
            <consortium name="EnsemblPlants"/>
        </authorList>
    </citation>
    <scope>IDENTIFICATION</scope>
</reference>
<dbReference type="EnsemblPlants" id="evm.model.02.2978">
    <property type="protein sequence ID" value="cds.evm.model.02.2978"/>
    <property type="gene ID" value="evm.TU.02.2978"/>
</dbReference>
<dbReference type="InterPro" id="IPR018082">
    <property type="entry name" value="AmbAllergen"/>
</dbReference>
<reference evidence="14" key="1">
    <citation type="submission" date="2018-11" db="EMBL/GenBank/DDBJ databases">
        <authorList>
            <person name="Grassa J C."/>
        </authorList>
    </citation>
    <scope>NUCLEOTIDE SEQUENCE [LARGE SCALE GENOMIC DNA]</scope>
</reference>
<dbReference type="PRINTS" id="PR00807">
    <property type="entry name" value="AMBALLERGEN"/>
</dbReference>
<keyword evidence="10 12" id="KW-0106">Calcium</keyword>
<keyword evidence="7" id="KW-0134">Cell wall</keyword>
<evidence type="ECO:0000256" key="7">
    <source>
        <dbReference type="ARBA" id="ARBA00022512"/>
    </source>
</evidence>
<dbReference type="AlphaFoldDB" id="A0A803NZJ1"/>
<dbReference type="EC" id="4.2.2.2" evidence="6 12"/>
<dbReference type="InterPro" id="IPR045032">
    <property type="entry name" value="PEL"/>
</dbReference>
<evidence type="ECO:0000313" key="14">
    <source>
        <dbReference type="EnsemblPlants" id="cds.evm.model.02.2978"/>
    </source>
</evidence>
<name>A0A803NZJ1_CANSA</name>
<evidence type="ECO:0000256" key="10">
    <source>
        <dbReference type="ARBA" id="ARBA00022837"/>
    </source>
</evidence>
<dbReference type="Gene3D" id="2.160.20.10">
    <property type="entry name" value="Single-stranded right-handed beta-helix, Pectin lyase-like"/>
    <property type="match status" value="1"/>
</dbReference>
<comment type="similarity">
    <text evidence="4">Belongs to the STIG1 family.</text>
</comment>
<organism evidence="14 15">
    <name type="scientific">Cannabis sativa</name>
    <name type="common">Hemp</name>
    <name type="synonym">Marijuana</name>
    <dbReference type="NCBI Taxonomy" id="3483"/>
    <lineage>
        <taxon>Eukaryota</taxon>
        <taxon>Viridiplantae</taxon>
        <taxon>Streptophyta</taxon>
        <taxon>Embryophyta</taxon>
        <taxon>Tracheophyta</taxon>
        <taxon>Spermatophyta</taxon>
        <taxon>Magnoliopsida</taxon>
        <taxon>eudicotyledons</taxon>
        <taxon>Gunneridae</taxon>
        <taxon>Pentapetalae</taxon>
        <taxon>rosids</taxon>
        <taxon>fabids</taxon>
        <taxon>Rosales</taxon>
        <taxon>Cannabaceae</taxon>
        <taxon>Cannabis</taxon>
    </lineage>
</organism>
<dbReference type="InterPro" id="IPR006969">
    <property type="entry name" value="Stig-like"/>
</dbReference>
<dbReference type="Pfam" id="PF04885">
    <property type="entry name" value="Stig1"/>
    <property type="match status" value="1"/>
</dbReference>
<dbReference type="Proteomes" id="UP000596661">
    <property type="component" value="Chromosome 2"/>
</dbReference>
<evidence type="ECO:0000256" key="12">
    <source>
        <dbReference type="RuleBase" id="RU361123"/>
    </source>
</evidence>
<dbReference type="InterPro" id="IPR012334">
    <property type="entry name" value="Pectin_lyas_fold"/>
</dbReference>
<evidence type="ECO:0000256" key="11">
    <source>
        <dbReference type="ARBA" id="ARBA00023239"/>
    </source>
</evidence>
<evidence type="ECO:0000256" key="8">
    <source>
        <dbReference type="ARBA" id="ARBA00022723"/>
    </source>
</evidence>
<keyword evidence="15" id="KW-1185">Reference proteome</keyword>
<evidence type="ECO:0000313" key="15">
    <source>
        <dbReference type="Proteomes" id="UP000596661"/>
    </source>
</evidence>
<evidence type="ECO:0000256" key="3">
    <source>
        <dbReference type="ARBA" id="ARBA00005220"/>
    </source>
</evidence>
<comment type="similarity">
    <text evidence="5 12">Belongs to the polysaccharide lyase 1 family.</text>
</comment>
<dbReference type="GO" id="GO:0030570">
    <property type="term" value="F:pectate lyase activity"/>
    <property type="evidence" value="ECO:0007669"/>
    <property type="project" value="UniProtKB-EC"/>
</dbReference>
<comment type="subcellular location">
    <subcellularLocation>
        <location evidence="2">Secreted</location>
        <location evidence="2">Cell wall</location>
    </subcellularLocation>
</comment>
<accession>A0A803NZJ1</accession>